<dbReference type="HOGENOM" id="CLU_862653_0_0_0"/>
<protein>
    <recommendedName>
        <fullName evidence="1">LytR/CpsA/Psr regulator C-terminal domain-containing protein</fullName>
    </recommendedName>
</protein>
<accession>A0A0E3ZC82</accession>
<dbReference type="Proteomes" id="UP000033103">
    <property type="component" value="Chromosome"/>
</dbReference>
<dbReference type="KEGG" id="sns:VC03_05825"/>
<dbReference type="STRING" id="187101.VC03_05825"/>
<dbReference type="InterPro" id="IPR027381">
    <property type="entry name" value="LytR/CpsA/Psr_C"/>
</dbReference>
<dbReference type="OrthoDB" id="90178at2"/>
<reference evidence="2 3" key="1">
    <citation type="journal article" date="2012" name="BMC Genomics">
        <title>Genomic sequence analysis and characterization of Sneathia amnii sp. nov.</title>
        <authorList>
            <consortium name="Vaginal Microbiome Consortium (additional members)"/>
            <person name="Harwich M.D.Jr."/>
            <person name="Serrano M.G."/>
            <person name="Fettweis J.M."/>
            <person name="Alves J.M."/>
            <person name="Reimers M.A."/>
            <person name="Buck G.A."/>
            <person name="Jefferson K.K."/>
        </authorList>
    </citation>
    <scope>NUCLEOTIDE SEQUENCE [LARGE SCALE GENOMIC DNA]</scope>
    <source>
        <strain evidence="2 3">SN35</strain>
    </source>
</reference>
<gene>
    <name evidence="2" type="ORF">VC03_05825</name>
</gene>
<feature type="domain" description="LytR/CpsA/Psr regulator C-terminal" evidence="1">
    <location>
        <begin position="159"/>
        <end position="244"/>
    </location>
</feature>
<name>A0A0E3ZC82_9FUSO</name>
<evidence type="ECO:0000259" key="1">
    <source>
        <dbReference type="Pfam" id="PF13399"/>
    </source>
</evidence>
<dbReference type="EMBL" id="CP011280">
    <property type="protein sequence ID" value="AKC95990.1"/>
    <property type="molecule type" value="Genomic_DNA"/>
</dbReference>
<sequence>MKKFLLILSLISIFSCGIKEDTNKGNRLVLVGNSYYVYYDDEVIEIPSGTYLTKDTKVDDYFFSFMGKQIKDEKKLLVDLTKYFPHGITDIQRGSKPSNYTELPTYKVNGKTMVDSVKLADLLAGQDGEGLINSELSTDIIDVKNGDEVDPNVSLEGKKVEILNANGIPGFAKELGDALVNNLKMQYNAENYGKPSNFTYIVNHKLTDQELSKLINSLNFKYIKVLDDPNLKPDSDVVLITGNDEKVNYPINILTKNGSTELQNMLEGYKVVVKKDENVTDGVVIKYNKEDILIAKKLQSILNDAKLEEDNSIKQGLIIQSSR</sequence>
<evidence type="ECO:0000313" key="3">
    <source>
        <dbReference type="Proteomes" id="UP000033103"/>
    </source>
</evidence>
<organism evidence="2 3">
    <name type="scientific">Sneathia vaginalis</name>
    <dbReference type="NCBI Taxonomy" id="187101"/>
    <lineage>
        <taxon>Bacteria</taxon>
        <taxon>Fusobacteriati</taxon>
        <taxon>Fusobacteriota</taxon>
        <taxon>Fusobacteriia</taxon>
        <taxon>Fusobacteriales</taxon>
        <taxon>Leptotrichiaceae</taxon>
        <taxon>Sneathia</taxon>
    </lineage>
</organism>
<evidence type="ECO:0000313" key="2">
    <source>
        <dbReference type="EMBL" id="AKC95990.1"/>
    </source>
</evidence>
<dbReference type="PROSITE" id="PS51257">
    <property type="entry name" value="PROKAR_LIPOPROTEIN"/>
    <property type="match status" value="1"/>
</dbReference>
<proteinExistence type="predicted"/>
<dbReference type="PATRIC" id="fig|1069640.6.peg.1156"/>
<keyword evidence="3" id="KW-1185">Reference proteome</keyword>
<dbReference type="AlphaFoldDB" id="A0A0E3ZC82"/>
<dbReference type="Pfam" id="PF13399">
    <property type="entry name" value="LytR_C"/>
    <property type="match status" value="1"/>
</dbReference>
<dbReference type="RefSeq" id="WP_046329094.1">
    <property type="nucleotide sequence ID" value="NZ_CP011280.1"/>
</dbReference>